<proteinExistence type="predicted"/>
<dbReference type="AlphaFoldDB" id="A0A3L6F9C0"/>
<dbReference type="EMBL" id="NCVQ01000005">
    <property type="protein sequence ID" value="PWZ29699.1"/>
    <property type="molecule type" value="Genomic_DNA"/>
</dbReference>
<protein>
    <submittedName>
        <fullName evidence="1">Uncharacterized protein</fullName>
    </submittedName>
</protein>
<reference evidence="1" key="1">
    <citation type="journal article" date="2018" name="Nat. Genet.">
        <title>Extensive intraspecific gene order and gene structural variations between Mo17 and other maize genomes.</title>
        <authorList>
            <person name="Sun S."/>
            <person name="Zhou Y."/>
            <person name="Chen J."/>
            <person name="Shi J."/>
            <person name="Zhao H."/>
            <person name="Zhao H."/>
            <person name="Song W."/>
            <person name="Zhang M."/>
            <person name="Cui Y."/>
            <person name="Dong X."/>
            <person name="Liu H."/>
            <person name="Ma X."/>
            <person name="Jiao Y."/>
            <person name="Wang B."/>
            <person name="Wei X."/>
            <person name="Stein J.C."/>
            <person name="Glaubitz J.C."/>
            <person name="Lu F."/>
            <person name="Yu G."/>
            <person name="Liang C."/>
            <person name="Fengler K."/>
            <person name="Li B."/>
            <person name="Rafalski A."/>
            <person name="Schnable P.S."/>
            <person name="Ware D.H."/>
            <person name="Buckler E.S."/>
            <person name="Lai J."/>
        </authorList>
    </citation>
    <scope>NUCLEOTIDE SEQUENCE [LARGE SCALE GENOMIC DNA]</scope>
    <source>
        <tissue evidence="1">Seedling</tissue>
    </source>
</reference>
<evidence type="ECO:0000313" key="1">
    <source>
        <dbReference type="EMBL" id="PWZ29699.1"/>
    </source>
</evidence>
<accession>A0A3L6F9C0</accession>
<gene>
    <name evidence="1" type="ORF">Zm00014a_029968</name>
</gene>
<organism evidence="1">
    <name type="scientific">Zea mays</name>
    <name type="common">Maize</name>
    <dbReference type="NCBI Taxonomy" id="4577"/>
    <lineage>
        <taxon>Eukaryota</taxon>
        <taxon>Viridiplantae</taxon>
        <taxon>Streptophyta</taxon>
        <taxon>Embryophyta</taxon>
        <taxon>Tracheophyta</taxon>
        <taxon>Spermatophyta</taxon>
        <taxon>Magnoliopsida</taxon>
        <taxon>Liliopsida</taxon>
        <taxon>Poales</taxon>
        <taxon>Poaceae</taxon>
        <taxon>PACMAD clade</taxon>
        <taxon>Panicoideae</taxon>
        <taxon>Andropogonodae</taxon>
        <taxon>Andropogoneae</taxon>
        <taxon>Tripsacinae</taxon>
        <taxon>Zea</taxon>
    </lineage>
</organism>
<name>A0A3L6F9C0_MAIZE</name>
<comment type="caution">
    <text evidence="1">The sequence shown here is derived from an EMBL/GenBank/DDBJ whole genome shotgun (WGS) entry which is preliminary data.</text>
</comment>
<sequence length="57" mass="6371">MEYLRFNRERSSPDRRLGSFLPRTILFTPERGCGILLAVAGPPVSSGCWDAVDEMSL</sequence>
<dbReference type="Proteomes" id="UP000251960">
    <property type="component" value="Chromosome 4"/>
</dbReference>